<keyword evidence="6 12" id="KW-0418">Kinase</keyword>
<feature type="transmembrane region" description="Helical" evidence="10">
    <location>
        <begin position="62"/>
        <end position="80"/>
    </location>
</feature>
<dbReference type="EC" id="2.7.13.3" evidence="2"/>
<feature type="transmembrane region" description="Helical" evidence="10">
    <location>
        <begin position="136"/>
        <end position="158"/>
    </location>
</feature>
<evidence type="ECO:0000256" key="10">
    <source>
        <dbReference type="SAM" id="Phobius"/>
    </source>
</evidence>
<dbReference type="SMART" id="SM00387">
    <property type="entry name" value="HATPase_c"/>
    <property type="match status" value="1"/>
</dbReference>
<evidence type="ECO:0000256" key="2">
    <source>
        <dbReference type="ARBA" id="ARBA00012438"/>
    </source>
</evidence>
<accession>A0A415U5L6</accession>
<keyword evidence="7" id="KW-0067">ATP-binding</keyword>
<dbReference type="Gene3D" id="3.30.565.10">
    <property type="entry name" value="Histidine kinase-like ATPase, C-terminal domain"/>
    <property type="match status" value="1"/>
</dbReference>
<keyword evidence="9" id="KW-0175">Coiled coil</keyword>
<organism evidence="12 13">
    <name type="scientific">Anaerobutyricum hallii</name>
    <dbReference type="NCBI Taxonomy" id="39488"/>
    <lineage>
        <taxon>Bacteria</taxon>
        <taxon>Bacillati</taxon>
        <taxon>Bacillota</taxon>
        <taxon>Clostridia</taxon>
        <taxon>Lachnospirales</taxon>
        <taxon>Lachnospiraceae</taxon>
        <taxon>Anaerobutyricum</taxon>
    </lineage>
</organism>
<feature type="transmembrane region" description="Helical" evidence="10">
    <location>
        <begin position="20"/>
        <end position="42"/>
    </location>
</feature>
<dbReference type="InterPro" id="IPR011712">
    <property type="entry name" value="Sig_transdc_His_kin_sub3_dim/P"/>
</dbReference>
<protein>
    <recommendedName>
        <fullName evidence="2">histidine kinase</fullName>
        <ecNumber evidence="2">2.7.13.3</ecNumber>
    </recommendedName>
</protein>
<dbReference type="SUPFAM" id="SSF55874">
    <property type="entry name" value="ATPase domain of HSP90 chaperone/DNA topoisomerase II/histidine kinase"/>
    <property type="match status" value="1"/>
</dbReference>
<evidence type="ECO:0000256" key="1">
    <source>
        <dbReference type="ARBA" id="ARBA00000085"/>
    </source>
</evidence>
<dbReference type="Pfam" id="PF07730">
    <property type="entry name" value="HisKA_3"/>
    <property type="match status" value="1"/>
</dbReference>
<evidence type="ECO:0000256" key="6">
    <source>
        <dbReference type="ARBA" id="ARBA00022777"/>
    </source>
</evidence>
<feature type="transmembrane region" description="Helical" evidence="10">
    <location>
        <begin position="92"/>
        <end position="107"/>
    </location>
</feature>
<evidence type="ECO:0000259" key="11">
    <source>
        <dbReference type="SMART" id="SM00387"/>
    </source>
</evidence>
<gene>
    <name evidence="12" type="ORF">DWZ29_07850</name>
</gene>
<keyword evidence="3" id="KW-0597">Phosphoprotein</keyword>
<evidence type="ECO:0000256" key="3">
    <source>
        <dbReference type="ARBA" id="ARBA00022553"/>
    </source>
</evidence>
<evidence type="ECO:0000256" key="9">
    <source>
        <dbReference type="SAM" id="Coils"/>
    </source>
</evidence>
<dbReference type="Pfam" id="PF02518">
    <property type="entry name" value="HATPase_c"/>
    <property type="match status" value="1"/>
</dbReference>
<feature type="coiled-coil region" evidence="9">
    <location>
        <begin position="204"/>
        <end position="238"/>
    </location>
</feature>
<keyword evidence="10" id="KW-0472">Membrane</keyword>
<feature type="transmembrane region" description="Helical" evidence="10">
    <location>
        <begin position="178"/>
        <end position="202"/>
    </location>
</feature>
<comment type="catalytic activity">
    <reaction evidence="1">
        <text>ATP + protein L-histidine = ADP + protein N-phospho-L-histidine.</text>
        <dbReference type="EC" id="2.7.13.3"/>
    </reaction>
</comment>
<dbReference type="GO" id="GO:0046983">
    <property type="term" value="F:protein dimerization activity"/>
    <property type="evidence" value="ECO:0007669"/>
    <property type="project" value="InterPro"/>
</dbReference>
<evidence type="ECO:0000256" key="8">
    <source>
        <dbReference type="ARBA" id="ARBA00023012"/>
    </source>
</evidence>
<evidence type="ECO:0000313" key="12">
    <source>
        <dbReference type="EMBL" id="RHN13363.1"/>
    </source>
</evidence>
<dbReference type="EMBL" id="QRQO01000018">
    <property type="protein sequence ID" value="RHN13363.1"/>
    <property type="molecule type" value="Genomic_DNA"/>
</dbReference>
<dbReference type="InterPro" id="IPR036890">
    <property type="entry name" value="HATPase_C_sf"/>
</dbReference>
<dbReference type="InterPro" id="IPR050482">
    <property type="entry name" value="Sensor_HK_TwoCompSys"/>
</dbReference>
<evidence type="ECO:0000256" key="7">
    <source>
        <dbReference type="ARBA" id="ARBA00022840"/>
    </source>
</evidence>
<dbReference type="GO" id="GO:0016020">
    <property type="term" value="C:membrane"/>
    <property type="evidence" value="ECO:0007669"/>
    <property type="project" value="InterPro"/>
</dbReference>
<evidence type="ECO:0000256" key="5">
    <source>
        <dbReference type="ARBA" id="ARBA00022741"/>
    </source>
</evidence>
<name>A0A415U5L6_9FIRM</name>
<keyword evidence="5" id="KW-0547">Nucleotide-binding</keyword>
<reference evidence="12 13" key="1">
    <citation type="submission" date="2018-08" db="EMBL/GenBank/DDBJ databases">
        <title>A genome reference for cultivated species of the human gut microbiota.</title>
        <authorList>
            <person name="Zou Y."/>
            <person name="Xue W."/>
            <person name="Luo G."/>
        </authorList>
    </citation>
    <scope>NUCLEOTIDE SEQUENCE [LARGE SCALE GENOMIC DNA]</scope>
    <source>
        <strain evidence="12 13">AF31-17AC</strain>
    </source>
</reference>
<dbReference type="GO" id="GO:0000155">
    <property type="term" value="F:phosphorelay sensor kinase activity"/>
    <property type="evidence" value="ECO:0007669"/>
    <property type="project" value="InterPro"/>
</dbReference>
<feature type="domain" description="Histidine kinase/HSP90-like ATPase" evidence="11">
    <location>
        <begin position="345"/>
        <end position="433"/>
    </location>
</feature>
<evidence type="ECO:0000313" key="13">
    <source>
        <dbReference type="Proteomes" id="UP000283700"/>
    </source>
</evidence>
<dbReference type="InterPro" id="IPR003594">
    <property type="entry name" value="HATPase_dom"/>
</dbReference>
<feature type="transmembrane region" description="Helical" evidence="10">
    <location>
        <begin position="113"/>
        <end position="129"/>
    </location>
</feature>
<dbReference type="RefSeq" id="WP_118486003.1">
    <property type="nucleotide sequence ID" value="NZ_QRQO01000018.1"/>
</dbReference>
<dbReference type="Proteomes" id="UP000283700">
    <property type="component" value="Unassembled WGS sequence"/>
</dbReference>
<comment type="caution">
    <text evidence="12">The sequence shown here is derived from an EMBL/GenBank/DDBJ whole genome shotgun (WGS) entry which is preliminary data.</text>
</comment>
<dbReference type="PANTHER" id="PTHR24421:SF10">
    <property type="entry name" value="NITRATE_NITRITE SENSOR PROTEIN NARQ"/>
    <property type="match status" value="1"/>
</dbReference>
<dbReference type="Gene3D" id="1.20.5.1930">
    <property type="match status" value="1"/>
</dbReference>
<keyword evidence="8" id="KW-0902">Two-component regulatory system</keyword>
<proteinExistence type="predicted"/>
<keyword evidence="10" id="KW-1133">Transmembrane helix</keyword>
<dbReference type="CDD" id="cd16917">
    <property type="entry name" value="HATPase_UhpB-NarQ-NarX-like"/>
    <property type="match status" value="1"/>
</dbReference>
<dbReference type="GO" id="GO:0005524">
    <property type="term" value="F:ATP binding"/>
    <property type="evidence" value="ECO:0007669"/>
    <property type="project" value="UniProtKB-KW"/>
</dbReference>
<evidence type="ECO:0000256" key="4">
    <source>
        <dbReference type="ARBA" id="ARBA00022679"/>
    </source>
</evidence>
<dbReference type="AlphaFoldDB" id="A0A415U5L6"/>
<dbReference type="PANTHER" id="PTHR24421">
    <property type="entry name" value="NITRATE/NITRITE SENSOR PROTEIN NARX-RELATED"/>
    <property type="match status" value="1"/>
</dbReference>
<keyword evidence="4" id="KW-0808">Transferase</keyword>
<sequence length="458" mass="53402">MEKRKDAAGYQHQCFTMMVLLNVIIVLFLTFTIVLTQYRVAVAQEAQKFIGTLKVMPERPEQRIIMVVFSLFFLCGIIYYKRKNEAEGKEKVLLWNVFEIIFLIFVLKELDMSYNGVIFLVVADMLTYVEDRKNKLIFLFIAFLCYMVCSYNLVTMFIPLNSFETWVAFYDWNTERIFLSVKTICEITNMVLFLIYIVILMMKDRRERERIKLLNEQLQKANEQLHEFAQEKELMGETKERNRLAREIHDTLGHILTGISVGIDAVLVLMDIAPDKAKEQLEGIGDTARRGLQDVRRSVRKLKPDALERMSLNNAIHQMIEDMSKVTNTKIYFVSYMEELEFEADEEEVIYRIIQESTTNAIRHGKATEIWIRISEKDEELMIIISDNGCGCESIKEGFGLKHIRERVELLNGEVNYQGMIGFTIIAKIPIRNKLTGKKDRDELNNLADNNDKAKDSQ</sequence>
<keyword evidence="10" id="KW-0812">Transmembrane</keyword>